<comment type="caution">
    <text evidence="2">The sequence shown here is derived from an EMBL/GenBank/DDBJ whole genome shotgun (WGS) entry which is preliminary data.</text>
</comment>
<evidence type="ECO:0000313" key="2">
    <source>
        <dbReference type="EMBL" id="KAJ4437232.1"/>
    </source>
</evidence>
<feature type="region of interest" description="Disordered" evidence="1">
    <location>
        <begin position="476"/>
        <end position="523"/>
    </location>
</feature>
<name>A0ABQ8SSR2_PERAM</name>
<organism evidence="2 3">
    <name type="scientific">Periplaneta americana</name>
    <name type="common">American cockroach</name>
    <name type="synonym">Blatta americana</name>
    <dbReference type="NCBI Taxonomy" id="6978"/>
    <lineage>
        <taxon>Eukaryota</taxon>
        <taxon>Metazoa</taxon>
        <taxon>Ecdysozoa</taxon>
        <taxon>Arthropoda</taxon>
        <taxon>Hexapoda</taxon>
        <taxon>Insecta</taxon>
        <taxon>Pterygota</taxon>
        <taxon>Neoptera</taxon>
        <taxon>Polyneoptera</taxon>
        <taxon>Dictyoptera</taxon>
        <taxon>Blattodea</taxon>
        <taxon>Blattoidea</taxon>
        <taxon>Blattidae</taxon>
        <taxon>Blattinae</taxon>
        <taxon>Periplaneta</taxon>
    </lineage>
</organism>
<feature type="compositionally biased region" description="Polar residues" evidence="1">
    <location>
        <begin position="290"/>
        <end position="302"/>
    </location>
</feature>
<feature type="compositionally biased region" description="Polar residues" evidence="1">
    <location>
        <begin position="224"/>
        <end position="235"/>
    </location>
</feature>
<feature type="compositionally biased region" description="Polar residues" evidence="1">
    <location>
        <begin position="263"/>
        <end position="274"/>
    </location>
</feature>
<feature type="compositionally biased region" description="Basic residues" evidence="1">
    <location>
        <begin position="240"/>
        <end position="255"/>
    </location>
</feature>
<dbReference type="EMBL" id="JAJSOF020000021">
    <property type="protein sequence ID" value="KAJ4437232.1"/>
    <property type="molecule type" value="Genomic_DNA"/>
</dbReference>
<feature type="compositionally biased region" description="Polar residues" evidence="1">
    <location>
        <begin position="396"/>
        <end position="408"/>
    </location>
</feature>
<feature type="compositionally biased region" description="Basic and acidic residues" evidence="1">
    <location>
        <begin position="495"/>
        <end position="523"/>
    </location>
</feature>
<feature type="compositionally biased region" description="Basic and acidic residues" evidence="1">
    <location>
        <begin position="372"/>
        <end position="389"/>
    </location>
</feature>
<feature type="compositionally biased region" description="Basic and acidic residues" evidence="1">
    <location>
        <begin position="303"/>
        <end position="312"/>
    </location>
</feature>
<evidence type="ECO:0000313" key="3">
    <source>
        <dbReference type="Proteomes" id="UP001148838"/>
    </source>
</evidence>
<sequence length="651" mass="76589">IQSNRTMKRVVIKDDDEELFDIPLQPVLYIHYKRMSKEIHRMVKQQGIGFWIQFVTSFRSFMFNQNFYFGAQSAEAELYEKAFIDMLQMLTEKDRFKEFTPLIESLKQLHMMFESLFGTTLSSVNYFRAYLVSGLRKPFAAIPLYTRFVSAITLLYQRWRHAPRIKARTSPAQWLPPDHWAEEYYGGPTTYERYLLDQWGNRLYRLVRVEKDVMKLFIALGQENSGDTENQNQAEENGFHGRRGRRRRRRRWRRRNNGDGPRLQQTTGTINETELPNMREKTEEFRAMSDVSSVQNHVTNDLRNAENERDNRMNVQTEEETPLPSSSVGADGDKKTIETKRTDTFRYDKLFSFGKREGDANSPGTSNSRSSYMEREARDGKNDNILKDSSEEEFTTNRNGATNTPKSNTFRYDRLFKFSSDANVHRTSEVVNEMNDAKEKTGQKNTSPHDEKNTASDTKSGKSFFDYNRMFKFRSENNTGEIEKENNIDSSNAEQKNEQSKNKVPSSKDGKFNESTQKKEESKQRDFFRYDKLFTFSTNKQNGSEKNNNKSKDYDPEEVYYSCDSDEEYDDYSENEDEDIEDESSEFNGYQRVLLHKCSNCNVLEKRPGVYKMCVKCKRENVHVPKVYCGSHCGRKYEYYYKNYYVAFAIM</sequence>
<accession>A0ABQ8SSR2</accession>
<feature type="region of interest" description="Disordered" evidence="1">
    <location>
        <begin position="427"/>
        <end position="461"/>
    </location>
</feature>
<proteinExistence type="predicted"/>
<feature type="compositionally biased region" description="Basic and acidic residues" evidence="1">
    <location>
        <begin position="435"/>
        <end position="454"/>
    </location>
</feature>
<dbReference type="Proteomes" id="UP001148838">
    <property type="component" value="Unassembled WGS sequence"/>
</dbReference>
<feature type="region of interest" description="Disordered" evidence="1">
    <location>
        <begin position="224"/>
        <end position="333"/>
    </location>
</feature>
<reference evidence="2 3" key="1">
    <citation type="journal article" date="2022" name="Allergy">
        <title>Genome assembly and annotation of Periplaneta americana reveal a comprehensive cockroach allergen profile.</title>
        <authorList>
            <person name="Wang L."/>
            <person name="Xiong Q."/>
            <person name="Saelim N."/>
            <person name="Wang L."/>
            <person name="Nong W."/>
            <person name="Wan A.T."/>
            <person name="Shi M."/>
            <person name="Liu X."/>
            <person name="Cao Q."/>
            <person name="Hui J.H.L."/>
            <person name="Sookrung N."/>
            <person name="Leung T.F."/>
            <person name="Tungtrongchitr A."/>
            <person name="Tsui S.K.W."/>
        </authorList>
    </citation>
    <scope>NUCLEOTIDE SEQUENCE [LARGE SCALE GENOMIC DNA]</scope>
    <source>
        <strain evidence="2">PWHHKU_190912</strain>
    </source>
</reference>
<feature type="compositionally biased region" description="Basic and acidic residues" evidence="1">
    <location>
        <begin position="277"/>
        <end position="287"/>
    </location>
</feature>
<feature type="region of interest" description="Disordered" evidence="1">
    <location>
        <begin position="354"/>
        <end position="408"/>
    </location>
</feature>
<keyword evidence="3" id="KW-1185">Reference proteome</keyword>
<protein>
    <submittedName>
        <fullName evidence="2">Uncharacterized protein</fullName>
    </submittedName>
</protein>
<gene>
    <name evidence="2" type="ORF">ANN_17367</name>
</gene>
<feature type="compositionally biased region" description="Polar residues" evidence="1">
    <location>
        <begin position="362"/>
        <end position="371"/>
    </location>
</feature>
<feature type="non-terminal residue" evidence="2">
    <location>
        <position position="1"/>
    </location>
</feature>
<evidence type="ECO:0000256" key="1">
    <source>
        <dbReference type="SAM" id="MobiDB-lite"/>
    </source>
</evidence>